<organism evidence="3">
    <name type="scientific">uncultured Sulfurovum sp</name>
    <dbReference type="NCBI Taxonomy" id="269237"/>
    <lineage>
        <taxon>Bacteria</taxon>
        <taxon>Pseudomonadati</taxon>
        <taxon>Campylobacterota</taxon>
        <taxon>Epsilonproteobacteria</taxon>
        <taxon>Campylobacterales</taxon>
        <taxon>Sulfurovaceae</taxon>
        <taxon>Sulfurovum</taxon>
        <taxon>environmental samples</taxon>
    </lineage>
</organism>
<proteinExistence type="predicted"/>
<reference evidence="3" key="1">
    <citation type="submission" date="2020-01" db="EMBL/GenBank/DDBJ databases">
        <authorList>
            <person name="Meier V. D."/>
            <person name="Meier V D."/>
        </authorList>
    </citation>
    <scope>NUCLEOTIDE SEQUENCE</scope>
    <source>
        <strain evidence="3">HLG_WM_MAG_02</strain>
    </source>
</reference>
<dbReference type="AlphaFoldDB" id="A0A6S6TDZ2"/>
<keyword evidence="2" id="KW-0812">Transmembrane</keyword>
<gene>
    <name evidence="3" type="ORF">HELGO_WM40672</name>
</gene>
<protein>
    <submittedName>
        <fullName evidence="3">Uncharacterized protein</fullName>
    </submittedName>
</protein>
<accession>A0A6S6TDZ2</accession>
<feature type="transmembrane region" description="Helical" evidence="2">
    <location>
        <begin position="26"/>
        <end position="46"/>
    </location>
</feature>
<sequence length="89" mass="10281">MKISFQEDIAPFIDKLEEILGLSFKVFLSTALIVMALGIYLANLLFGNHSLQVLEKLKHEKIVIKQEIEVLKNKNAKLHKEYLEWVDAQ</sequence>
<evidence type="ECO:0000256" key="2">
    <source>
        <dbReference type="SAM" id="Phobius"/>
    </source>
</evidence>
<evidence type="ECO:0000256" key="1">
    <source>
        <dbReference type="SAM" id="Coils"/>
    </source>
</evidence>
<name>A0A6S6TDZ2_9BACT</name>
<keyword evidence="1" id="KW-0175">Coiled coil</keyword>
<keyword evidence="2" id="KW-1133">Transmembrane helix</keyword>
<dbReference type="EMBL" id="CACVAZ010000083">
    <property type="protein sequence ID" value="CAA6813571.1"/>
    <property type="molecule type" value="Genomic_DNA"/>
</dbReference>
<evidence type="ECO:0000313" key="3">
    <source>
        <dbReference type="EMBL" id="CAA6813571.1"/>
    </source>
</evidence>
<feature type="coiled-coil region" evidence="1">
    <location>
        <begin position="54"/>
        <end position="81"/>
    </location>
</feature>
<keyword evidence="2" id="KW-0472">Membrane</keyword>